<dbReference type="FunFam" id="2.60.40.60:FF:000008">
    <property type="entry name" value="Cadherin 24"/>
    <property type="match status" value="1"/>
</dbReference>
<sequence>MGCHTVLSVLIVFVLPLCEDLFCEAMTMNSVILPQESGGGASQALSHLRSKRSWVWNQFFVLEEHAGDEPLYVGKLHSDVDKGDGQVRYILSGEGAVSIFTIDENTGDIHATKRLDREQQAYYTLRAQARDRNTDLLIEPESYFIIKVQDINDNEPTFLDGPYIGRVAEMSPVGTSVVTVVATDPDDPTYGNSARLVYSIIQGQQYFSVEPNTGVVRTVQADMDREVQDCFLLIVQAKDMIGQMGGLSGTTSVTVMLTDVNDNPPRFPHKSYQFSVPESTLVSRVVAKIKALDLDLGPNAEMDYRILDKDGLGNFRILTDPNTQEGLIILQKTLDFETKPNYTFRVEASNHNVDMRFLSMGPFVDVATVRLLVQNVDEPPVFLSPVSHMVISEAAAVGSHVGIVSAQDPDNTKSPVRYSIDRKSDVDCYFKIDNRSGVITTNQPLDREIVAFHNITVLASESLNVSQVGKAVVLVSLMDVNDNAPNFTIEYQMFVCENSKPGQLIQTVSAVDRDEPENGHHLFFSLTTEASEKLNFTLRDNQDNTASILTQHGSFLQRDQLVHSLTVVISDSGSPSLSSTNTLSITVCDCDLNGHRRFCSQTALPLLLVRLSSRTAAAILTCIFTVLVKLSLTDIKTWMTSDLRQTENIVCYDDEGGGEEDTEAFDMFTLRQLNQTCQDYDSRPSELPKVAESSMDKNQLFHEFIKNKLQEADLDLTAPSCDSLHTYAFEGSGSSAESLSPLNSSESLESEQNYDFMRGWGQRFRRLANLYGNREVDGVFSLNHPLL</sequence>
<keyword evidence="20" id="KW-1185">Reference proteome</keyword>
<dbReference type="InterPro" id="IPR027397">
    <property type="entry name" value="Catenin-bd_sf"/>
</dbReference>
<dbReference type="GO" id="GO:0016339">
    <property type="term" value="P:calcium-dependent cell-cell adhesion via plasma membrane cell adhesion molecules"/>
    <property type="evidence" value="ECO:0007669"/>
    <property type="project" value="TreeGrafter"/>
</dbReference>
<evidence type="ECO:0000256" key="1">
    <source>
        <dbReference type="ARBA" id="ARBA00004251"/>
    </source>
</evidence>
<keyword evidence="7" id="KW-0677">Repeat</keyword>
<dbReference type="PANTHER" id="PTHR24027:SF91">
    <property type="entry name" value="CADHERIN-7"/>
    <property type="match status" value="1"/>
</dbReference>
<evidence type="ECO:0000256" key="9">
    <source>
        <dbReference type="ARBA" id="ARBA00022889"/>
    </source>
</evidence>
<evidence type="ECO:0000256" key="14">
    <source>
        <dbReference type="PROSITE-ProRule" id="PRU00043"/>
    </source>
</evidence>
<dbReference type="PANTHER" id="PTHR24027">
    <property type="entry name" value="CADHERIN-23"/>
    <property type="match status" value="1"/>
</dbReference>
<gene>
    <name evidence="19" type="primary">LOC115057352</name>
</gene>
<dbReference type="FunFam" id="2.60.40.60:FF:000017">
    <property type="entry name" value="Cadherin 24"/>
    <property type="match status" value="1"/>
</dbReference>
<dbReference type="InterPro" id="IPR020894">
    <property type="entry name" value="Cadherin_CS"/>
</dbReference>
<keyword evidence="4 15" id="KW-0812">Transmembrane</keyword>
<evidence type="ECO:0000256" key="12">
    <source>
        <dbReference type="ARBA" id="ARBA00023136"/>
    </source>
</evidence>
<evidence type="ECO:0000256" key="16">
    <source>
        <dbReference type="RuleBase" id="RU004357"/>
    </source>
</evidence>
<keyword evidence="12" id="KW-0472">Membrane</keyword>
<dbReference type="GO" id="GO:0007156">
    <property type="term" value="P:homophilic cell adhesion via plasma membrane adhesion molecules"/>
    <property type="evidence" value="ECO:0007669"/>
    <property type="project" value="InterPro"/>
</dbReference>
<accession>A0A665TBA4</accession>
<dbReference type="GO" id="GO:0002009">
    <property type="term" value="P:morphogenesis of an epithelium"/>
    <property type="evidence" value="ECO:0007669"/>
    <property type="project" value="UniProtKB-ARBA"/>
</dbReference>
<dbReference type="Gene3D" id="2.60.40.60">
    <property type="entry name" value="Cadherins"/>
    <property type="match status" value="5"/>
</dbReference>
<evidence type="ECO:0000256" key="11">
    <source>
        <dbReference type="ARBA" id="ARBA00022989"/>
    </source>
</evidence>
<keyword evidence="6 17" id="KW-0732">Signal</keyword>
<dbReference type="InterPro" id="IPR015919">
    <property type="entry name" value="Cadherin-like_sf"/>
</dbReference>
<dbReference type="GO" id="GO:0008013">
    <property type="term" value="F:beta-catenin binding"/>
    <property type="evidence" value="ECO:0007669"/>
    <property type="project" value="TreeGrafter"/>
</dbReference>
<dbReference type="GO" id="GO:0016477">
    <property type="term" value="P:cell migration"/>
    <property type="evidence" value="ECO:0007669"/>
    <property type="project" value="TreeGrafter"/>
</dbReference>
<keyword evidence="8 14" id="KW-0106">Calcium</keyword>
<comment type="subcellular location">
    <subcellularLocation>
        <location evidence="2">Cell junction</location>
        <location evidence="2">Adherens junction</location>
    </subcellularLocation>
    <subcellularLocation>
        <location evidence="1 15">Cell membrane</location>
        <topology evidence="1 15">Single-pass type I membrane protein</topology>
    </subcellularLocation>
</comment>
<keyword evidence="9 15" id="KW-0130">Cell adhesion</keyword>
<dbReference type="InterPro" id="IPR000233">
    <property type="entry name" value="Cadherin_Y-type_LIR"/>
</dbReference>
<dbReference type="InterPro" id="IPR002126">
    <property type="entry name" value="Cadherin-like_dom"/>
</dbReference>
<feature type="domain" description="Cadherin" evidence="18">
    <location>
        <begin position="268"/>
        <end position="382"/>
    </location>
</feature>
<dbReference type="GO" id="GO:0044331">
    <property type="term" value="P:cell-cell adhesion mediated by cadherin"/>
    <property type="evidence" value="ECO:0007669"/>
    <property type="project" value="TreeGrafter"/>
</dbReference>
<dbReference type="PROSITE" id="PS00232">
    <property type="entry name" value="CADHERIN_1"/>
    <property type="match status" value="2"/>
</dbReference>
<evidence type="ECO:0000256" key="13">
    <source>
        <dbReference type="ARBA" id="ARBA00023180"/>
    </source>
</evidence>
<reference evidence="19" key="3">
    <citation type="submission" date="2025-09" db="UniProtKB">
        <authorList>
            <consortium name="Ensembl"/>
        </authorList>
    </citation>
    <scope>IDENTIFICATION</scope>
</reference>
<dbReference type="Proteomes" id="UP000472264">
    <property type="component" value="Chromosome 17"/>
</dbReference>
<organism evidence="19 20">
    <name type="scientific">Echeneis naucrates</name>
    <name type="common">Live sharksucker</name>
    <dbReference type="NCBI Taxonomy" id="173247"/>
    <lineage>
        <taxon>Eukaryota</taxon>
        <taxon>Metazoa</taxon>
        <taxon>Chordata</taxon>
        <taxon>Craniata</taxon>
        <taxon>Vertebrata</taxon>
        <taxon>Euteleostomi</taxon>
        <taxon>Actinopterygii</taxon>
        <taxon>Neopterygii</taxon>
        <taxon>Teleostei</taxon>
        <taxon>Neoteleostei</taxon>
        <taxon>Acanthomorphata</taxon>
        <taxon>Carangaria</taxon>
        <taxon>Carangiformes</taxon>
        <taxon>Echeneidae</taxon>
        <taxon>Echeneis</taxon>
    </lineage>
</organism>
<reference evidence="19" key="1">
    <citation type="submission" date="2021-04" db="EMBL/GenBank/DDBJ databases">
        <authorList>
            <consortium name="Wellcome Sanger Institute Data Sharing"/>
        </authorList>
    </citation>
    <scope>NUCLEOTIDE SEQUENCE [LARGE SCALE GENOMIC DNA]</scope>
</reference>
<evidence type="ECO:0000313" key="19">
    <source>
        <dbReference type="Ensembl" id="ENSENLP00000007184.1"/>
    </source>
</evidence>
<dbReference type="GO" id="GO:0000902">
    <property type="term" value="P:cell morphogenesis"/>
    <property type="evidence" value="ECO:0007669"/>
    <property type="project" value="TreeGrafter"/>
</dbReference>
<dbReference type="GO" id="GO:0034332">
    <property type="term" value="P:adherens junction organization"/>
    <property type="evidence" value="ECO:0007669"/>
    <property type="project" value="TreeGrafter"/>
</dbReference>
<dbReference type="PRINTS" id="PR00205">
    <property type="entry name" value="CADHERIN"/>
</dbReference>
<evidence type="ECO:0000259" key="18">
    <source>
        <dbReference type="PROSITE" id="PS50268"/>
    </source>
</evidence>
<keyword evidence="11" id="KW-1133">Transmembrane helix</keyword>
<evidence type="ECO:0000256" key="10">
    <source>
        <dbReference type="ARBA" id="ARBA00022949"/>
    </source>
</evidence>
<keyword evidence="3" id="KW-1003">Cell membrane</keyword>
<dbReference type="FunFam" id="2.60.40.60:FF:000012">
    <property type="entry name" value="Cadherin 24"/>
    <property type="match status" value="1"/>
</dbReference>
<evidence type="ECO:0000256" key="7">
    <source>
        <dbReference type="ARBA" id="ARBA00022737"/>
    </source>
</evidence>
<evidence type="ECO:0000256" key="2">
    <source>
        <dbReference type="ARBA" id="ARBA00004536"/>
    </source>
</evidence>
<dbReference type="FunFam" id="2.60.40.60:FF:000009">
    <property type="entry name" value="Cadherin 24"/>
    <property type="match status" value="1"/>
</dbReference>
<dbReference type="FunFam" id="4.10.900.10:FF:000001">
    <property type="entry name" value="Cadherin 2"/>
    <property type="match status" value="1"/>
</dbReference>
<dbReference type="Gene3D" id="4.10.900.10">
    <property type="entry name" value="TCF3-CBD (Catenin binding domain)"/>
    <property type="match status" value="1"/>
</dbReference>
<keyword evidence="13" id="KW-0325">Glycoprotein</keyword>
<protein>
    <submittedName>
        <fullName evidence="19">Cadherin-7-like</fullName>
    </submittedName>
</protein>
<dbReference type="GO" id="GO:0045296">
    <property type="term" value="F:cadherin binding"/>
    <property type="evidence" value="ECO:0007669"/>
    <property type="project" value="TreeGrafter"/>
</dbReference>
<dbReference type="FunFam" id="2.60.40.60:FF:000014">
    <property type="entry name" value="Cadherin 8"/>
    <property type="match status" value="1"/>
</dbReference>
<feature type="signal peptide" evidence="17">
    <location>
        <begin position="1"/>
        <end position="25"/>
    </location>
</feature>
<feature type="chain" id="PRO_5025632729" evidence="17">
    <location>
        <begin position="26"/>
        <end position="787"/>
    </location>
</feature>
<keyword evidence="5" id="KW-0479">Metal-binding</keyword>
<dbReference type="Pfam" id="PF00028">
    <property type="entry name" value="Cadherin"/>
    <property type="match status" value="5"/>
</dbReference>
<comment type="function">
    <text evidence="16">Cadherins are calcium-dependent cell adhesion proteins.</text>
</comment>
<feature type="domain" description="Cadherin" evidence="18">
    <location>
        <begin position="159"/>
        <end position="267"/>
    </location>
</feature>
<evidence type="ECO:0000313" key="20">
    <source>
        <dbReference type="Proteomes" id="UP000472264"/>
    </source>
</evidence>
<reference evidence="19" key="2">
    <citation type="submission" date="2025-08" db="UniProtKB">
        <authorList>
            <consortium name="Ensembl"/>
        </authorList>
    </citation>
    <scope>IDENTIFICATION</scope>
</reference>
<evidence type="ECO:0000256" key="17">
    <source>
        <dbReference type="SAM" id="SignalP"/>
    </source>
</evidence>
<dbReference type="SUPFAM" id="SSF49313">
    <property type="entry name" value="Cadherin-like"/>
    <property type="match status" value="5"/>
</dbReference>
<feature type="domain" description="Cadherin" evidence="18">
    <location>
        <begin position="487"/>
        <end position="607"/>
    </location>
</feature>
<dbReference type="Pfam" id="PF01049">
    <property type="entry name" value="CADH_Y-type_LIR"/>
    <property type="match status" value="1"/>
</dbReference>
<dbReference type="PROSITE" id="PS50268">
    <property type="entry name" value="CADHERIN_2"/>
    <property type="match status" value="5"/>
</dbReference>
<evidence type="ECO:0000256" key="5">
    <source>
        <dbReference type="ARBA" id="ARBA00022723"/>
    </source>
</evidence>
<evidence type="ECO:0000256" key="15">
    <source>
        <dbReference type="RuleBase" id="RU003318"/>
    </source>
</evidence>
<dbReference type="InterPro" id="IPR039808">
    <property type="entry name" value="Cadherin"/>
</dbReference>
<dbReference type="SMART" id="SM00112">
    <property type="entry name" value="CA"/>
    <property type="match status" value="5"/>
</dbReference>
<dbReference type="GO" id="GO:0005509">
    <property type="term" value="F:calcium ion binding"/>
    <property type="evidence" value="ECO:0007669"/>
    <property type="project" value="UniProtKB-UniRule"/>
</dbReference>
<dbReference type="GO" id="GO:0007043">
    <property type="term" value="P:cell-cell junction assembly"/>
    <property type="evidence" value="ECO:0007669"/>
    <property type="project" value="TreeGrafter"/>
</dbReference>
<feature type="domain" description="Cadherin" evidence="18">
    <location>
        <begin position="78"/>
        <end position="158"/>
    </location>
</feature>
<dbReference type="CDD" id="cd11304">
    <property type="entry name" value="Cadherin_repeat"/>
    <property type="match status" value="5"/>
</dbReference>
<proteinExistence type="predicted"/>
<keyword evidence="10" id="KW-0965">Cell junction</keyword>
<name>A0A665TBA4_ECHNA</name>
<dbReference type="Ensembl" id="ENSENLT00000007498.1">
    <property type="protein sequence ID" value="ENSENLP00000007184.1"/>
    <property type="gene ID" value="ENSENLG00000003387.1"/>
</dbReference>
<dbReference type="GO" id="GO:0016342">
    <property type="term" value="C:catenin complex"/>
    <property type="evidence" value="ECO:0007669"/>
    <property type="project" value="TreeGrafter"/>
</dbReference>
<evidence type="ECO:0000256" key="4">
    <source>
        <dbReference type="ARBA" id="ARBA00022692"/>
    </source>
</evidence>
<evidence type="ECO:0000256" key="8">
    <source>
        <dbReference type="ARBA" id="ARBA00022837"/>
    </source>
</evidence>
<feature type="domain" description="Cadherin" evidence="18">
    <location>
        <begin position="383"/>
        <end position="487"/>
    </location>
</feature>
<evidence type="ECO:0000256" key="6">
    <source>
        <dbReference type="ARBA" id="ARBA00022729"/>
    </source>
</evidence>
<dbReference type="GO" id="GO:0005912">
    <property type="term" value="C:adherens junction"/>
    <property type="evidence" value="ECO:0007669"/>
    <property type="project" value="UniProtKB-SubCell"/>
</dbReference>
<evidence type="ECO:0000256" key="3">
    <source>
        <dbReference type="ARBA" id="ARBA00022475"/>
    </source>
</evidence>
<dbReference type="AlphaFoldDB" id="A0A665TBA4"/>